<accession>A0A4Y7QMS6</accession>
<feature type="region of interest" description="Disordered" evidence="1">
    <location>
        <begin position="1"/>
        <end position="23"/>
    </location>
</feature>
<dbReference type="PANTHER" id="PTHR22775">
    <property type="entry name" value="SORTING NEXIN"/>
    <property type="match status" value="1"/>
</dbReference>
<keyword evidence="2" id="KW-1133">Transmembrane helix</keyword>
<dbReference type="OrthoDB" id="431557at2759"/>
<dbReference type="AlphaFoldDB" id="A0A4Y7QMS6"/>
<gene>
    <name evidence="4" type="ORF">BD410DRAFT_834636</name>
</gene>
<reference evidence="4 5" key="1">
    <citation type="submission" date="2018-06" db="EMBL/GenBank/DDBJ databases">
        <title>A transcriptomic atlas of mushroom development highlights an independent origin of complex multicellularity.</title>
        <authorList>
            <consortium name="DOE Joint Genome Institute"/>
            <person name="Krizsan K."/>
            <person name="Almasi E."/>
            <person name="Merenyi Z."/>
            <person name="Sahu N."/>
            <person name="Viragh M."/>
            <person name="Koszo T."/>
            <person name="Mondo S."/>
            <person name="Kiss B."/>
            <person name="Balint B."/>
            <person name="Kues U."/>
            <person name="Barry K."/>
            <person name="Hegedus J.C."/>
            <person name="Henrissat B."/>
            <person name="Johnson J."/>
            <person name="Lipzen A."/>
            <person name="Ohm R."/>
            <person name="Nagy I."/>
            <person name="Pangilinan J."/>
            <person name="Yan J."/>
            <person name="Xiong Y."/>
            <person name="Grigoriev I.V."/>
            <person name="Hibbett D.S."/>
            <person name="Nagy L.G."/>
        </authorList>
    </citation>
    <scope>NUCLEOTIDE SEQUENCE [LARGE SCALE GENOMIC DNA]</scope>
    <source>
        <strain evidence="4 5">SZMC22713</strain>
    </source>
</reference>
<feature type="domain" description="PXA" evidence="3">
    <location>
        <begin position="49"/>
        <end position="228"/>
    </location>
</feature>
<dbReference type="PROSITE" id="PS51207">
    <property type="entry name" value="PXA"/>
    <property type="match status" value="1"/>
</dbReference>
<proteinExistence type="predicted"/>
<dbReference type="Pfam" id="PF02194">
    <property type="entry name" value="PXA"/>
    <property type="match status" value="1"/>
</dbReference>
<dbReference type="GO" id="GO:0035091">
    <property type="term" value="F:phosphatidylinositol binding"/>
    <property type="evidence" value="ECO:0007669"/>
    <property type="project" value="TreeGrafter"/>
</dbReference>
<dbReference type="VEuPathDB" id="FungiDB:BD410DRAFT_834636"/>
<organism evidence="4 5">
    <name type="scientific">Rickenella mellea</name>
    <dbReference type="NCBI Taxonomy" id="50990"/>
    <lineage>
        <taxon>Eukaryota</taxon>
        <taxon>Fungi</taxon>
        <taxon>Dikarya</taxon>
        <taxon>Basidiomycota</taxon>
        <taxon>Agaricomycotina</taxon>
        <taxon>Agaricomycetes</taxon>
        <taxon>Hymenochaetales</taxon>
        <taxon>Rickenellaceae</taxon>
        <taxon>Rickenella</taxon>
    </lineage>
</organism>
<evidence type="ECO:0000259" key="3">
    <source>
        <dbReference type="PROSITE" id="PS51207"/>
    </source>
</evidence>
<feature type="compositionally biased region" description="Polar residues" evidence="1">
    <location>
        <begin position="510"/>
        <end position="521"/>
    </location>
</feature>
<dbReference type="InterPro" id="IPR003114">
    <property type="entry name" value="Phox_assoc"/>
</dbReference>
<dbReference type="SMART" id="SM00313">
    <property type="entry name" value="PXA"/>
    <property type="match status" value="1"/>
</dbReference>
<keyword evidence="2" id="KW-0812">Transmembrane</keyword>
<sequence length="521" mass="57248">MSSIRSTPSTTATTTTATRPPSSVPLYRRLLFPNLPPALPPPPILPAASPELNAELYDFIALALRAYITPWWSKITRFDKEFIPHVSLVISAVLRILSDKLTTTDLAPVLLHHVPTLITQHYADYRTAASKLGTSYASGGAAALPQLFHQSQPHMAIDAEGNIDQIYLRHVLDHVLNVCLPPEDFNPDAERAIIREVIIKVLVQDIFPRLIQPWFIHKIILDLLGSNSVQSELPLRRPPNLRRNTPSFHNVVVFFLSAVQTISGLALALIHWYKQTLHTVKLVKSRPGIPFLNQHAPRHYAPCVLEMLAEVLTMRERAASNAALNCVELTTSFINPFLDRLLPHLLYSHTLTASRLLDISRISKNTLFPNGYPGPPPIDPTVEEQLLLKEQLVQLLEERIPAPIAFVILGPASPASPNVMTRRQTILSALAPLSSPQCNAHLVLLLLDLIILTLFPELGVSETAAEAGDAFLSDGSLGGRGRQDVVAMSISHSHSRSYSGVSAGGKNGVESLNESLKSTSR</sequence>
<protein>
    <recommendedName>
        <fullName evidence="3">PXA domain-containing protein</fullName>
    </recommendedName>
</protein>
<dbReference type="STRING" id="50990.A0A4Y7QMS6"/>
<evidence type="ECO:0000256" key="2">
    <source>
        <dbReference type="SAM" id="Phobius"/>
    </source>
</evidence>
<keyword evidence="5" id="KW-1185">Reference proteome</keyword>
<evidence type="ECO:0000313" key="4">
    <source>
        <dbReference type="EMBL" id="TDL28558.1"/>
    </source>
</evidence>
<feature type="region of interest" description="Disordered" evidence="1">
    <location>
        <begin position="495"/>
        <end position="521"/>
    </location>
</feature>
<feature type="compositionally biased region" description="Low complexity" evidence="1">
    <location>
        <begin position="1"/>
        <end position="21"/>
    </location>
</feature>
<keyword evidence="2" id="KW-0472">Membrane</keyword>
<evidence type="ECO:0000313" key="5">
    <source>
        <dbReference type="Proteomes" id="UP000294933"/>
    </source>
</evidence>
<dbReference type="PANTHER" id="PTHR22775:SF3">
    <property type="entry name" value="SORTING NEXIN-13"/>
    <property type="match status" value="1"/>
</dbReference>
<name>A0A4Y7QMS6_9AGAM</name>
<evidence type="ECO:0000256" key="1">
    <source>
        <dbReference type="SAM" id="MobiDB-lite"/>
    </source>
</evidence>
<dbReference type="EMBL" id="ML170157">
    <property type="protein sequence ID" value="TDL28558.1"/>
    <property type="molecule type" value="Genomic_DNA"/>
</dbReference>
<dbReference type="Proteomes" id="UP000294933">
    <property type="component" value="Unassembled WGS sequence"/>
</dbReference>
<feature type="transmembrane region" description="Helical" evidence="2">
    <location>
        <begin position="251"/>
        <end position="273"/>
    </location>
</feature>